<gene>
    <name evidence="1" type="ORF">METZ01_LOCUS106939</name>
</gene>
<dbReference type="AlphaFoldDB" id="A0A381WNM2"/>
<accession>A0A381WNM2</accession>
<name>A0A381WNM2_9ZZZZ</name>
<protein>
    <submittedName>
        <fullName evidence="1">Uncharacterized protein</fullName>
    </submittedName>
</protein>
<sequence length="68" mass="7738">MYQNANMSKETFMTMAKQLGLDTADGQHMEIVYQQVNEIMAVVSKLRNMDLDDCEPSNTFSSFQSYGC</sequence>
<proteinExistence type="predicted"/>
<evidence type="ECO:0000313" key="1">
    <source>
        <dbReference type="EMBL" id="SVA54085.1"/>
    </source>
</evidence>
<dbReference type="EMBL" id="UINC01012376">
    <property type="protein sequence ID" value="SVA54085.1"/>
    <property type="molecule type" value="Genomic_DNA"/>
</dbReference>
<organism evidence="1">
    <name type="scientific">marine metagenome</name>
    <dbReference type="NCBI Taxonomy" id="408172"/>
    <lineage>
        <taxon>unclassified sequences</taxon>
        <taxon>metagenomes</taxon>
        <taxon>ecological metagenomes</taxon>
    </lineage>
</organism>
<reference evidence="1" key="1">
    <citation type="submission" date="2018-05" db="EMBL/GenBank/DDBJ databases">
        <authorList>
            <person name="Lanie J.A."/>
            <person name="Ng W.-L."/>
            <person name="Kazmierczak K.M."/>
            <person name="Andrzejewski T.M."/>
            <person name="Davidsen T.M."/>
            <person name="Wayne K.J."/>
            <person name="Tettelin H."/>
            <person name="Glass J.I."/>
            <person name="Rusch D."/>
            <person name="Podicherti R."/>
            <person name="Tsui H.-C.T."/>
            <person name="Winkler M.E."/>
        </authorList>
    </citation>
    <scope>NUCLEOTIDE SEQUENCE</scope>
</reference>